<dbReference type="Proteomes" id="UP000256326">
    <property type="component" value="Unassembled WGS sequence"/>
</dbReference>
<protein>
    <submittedName>
        <fullName evidence="1">Uncharacterized protein</fullName>
    </submittedName>
</protein>
<comment type="caution">
    <text evidence="1">The sequence shown here is derived from an EMBL/GenBank/DDBJ whole genome shotgun (WGS) entry which is preliminary data.</text>
</comment>
<proteinExistence type="predicted"/>
<dbReference type="AlphaFoldDB" id="A0A3D9CWA6"/>
<evidence type="ECO:0000313" key="2">
    <source>
        <dbReference type="Proteomes" id="UP000256326"/>
    </source>
</evidence>
<name>A0A3D9CWA6_9FLAO</name>
<dbReference type="EMBL" id="QNUG01000021">
    <property type="protein sequence ID" value="REC70022.1"/>
    <property type="molecule type" value="Genomic_DNA"/>
</dbReference>
<accession>A0A3D9CWA6</accession>
<reference evidence="1 2" key="1">
    <citation type="journal article" date="2006" name="Int. J. Syst. Evol. Microbiol.">
        <title>Chryseobacterium hispanicum sp. nov., isolated from the drinking water distribution system of Sevilla, Spain.</title>
        <authorList>
            <person name="Gallego V."/>
            <person name="Garcia M.T."/>
            <person name="Ventosa A."/>
        </authorList>
    </citation>
    <scope>NUCLEOTIDE SEQUENCE [LARGE SCALE GENOMIC DNA]</scope>
    <source>
        <strain evidence="1 2">KCTC 22104</strain>
    </source>
</reference>
<gene>
    <name evidence="1" type="ORF">DRF58_10910</name>
</gene>
<dbReference type="OrthoDB" id="1264607at2"/>
<keyword evidence="2" id="KW-1185">Reference proteome</keyword>
<sequence>MIYEHDGLALNLFQIKAIKKERRKKGGVLVFEFYNTIMNVETSLNSGVWEKQSFPNASVSQNFDDSDNLEIAYYEWVGLWQGFCDCVQRGQINIWREQHGVENLYE</sequence>
<dbReference type="RefSeq" id="WP_116035403.1">
    <property type="nucleotide sequence ID" value="NZ_JBHLVV010000110.1"/>
</dbReference>
<evidence type="ECO:0000313" key="1">
    <source>
        <dbReference type="EMBL" id="REC70022.1"/>
    </source>
</evidence>
<organism evidence="1 2">
    <name type="scientific">Epilithonimonas hispanica</name>
    <dbReference type="NCBI Taxonomy" id="358687"/>
    <lineage>
        <taxon>Bacteria</taxon>
        <taxon>Pseudomonadati</taxon>
        <taxon>Bacteroidota</taxon>
        <taxon>Flavobacteriia</taxon>
        <taxon>Flavobacteriales</taxon>
        <taxon>Weeksellaceae</taxon>
        <taxon>Chryseobacterium group</taxon>
        <taxon>Epilithonimonas</taxon>
    </lineage>
</organism>